<feature type="region of interest" description="Disordered" evidence="1">
    <location>
        <begin position="140"/>
        <end position="178"/>
    </location>
</feature>
<name>A0ABU2P7B7_9ACTN</name>
<dbReference type="EMBL" id="JAVREU010000003">
    <property type="protein sequence ID" value="MDT0388044.1"/>
    <property type="molecule type" value="Genomic_DNA"/>
</dbReference>
<accession>A0ABU2P7B7</accession>
<keyword evidence="3" id="KW-1185">Reference proteome</keyword>
<evidence type="ECO:0000313" key="3">
    <source>
        <dbReference type="Proteomes" id="UP001183586"/>
    </source>
</evidence>
<proteinExistence type="predicted"/>
<reference evidence="3" key="1">
    <citation type="submission" date="2023-07" db="EMBL/GenBank/DDBJ databases">
        <title>30 novel species of actinomycetes from the DSMZ collection.</title>
        <authorList>
            <person name="Nouioui I."/>
        </authorList>
    </citation>
    <scope>NUCLEOTIDE SEQUENCE [LARGE SCALE GENOMIC DNA]</scope>
    <source>
        <strain evidence="3">DSM 41921</strain>
    </source>
</reference>
<gene>
    <name evidence="2" type="ORF">RM641_11460</name>
</gene>
<protein>
    <submittedName>
        <fullName evidence="2">DUF5958 family protein</fullName>
    </submittedName>
</protein>
<dbReference type="Pfam" id="PF19383">
    <property type="entry name" value="DUF5958"/>
    <property type="match status" value="1"/>
</dbReference>
<evidence type="ECO:0000256" key="1">
    <source>
        <dbReference type="SAM" id="MobiDB-lite"/>
    </source>
</evidence>
<organism evidence="2 3">
    <name type="scientific">Streptomyces dubilierae</name>
    <dbReference type="NCBI Taxonomy" id="3075533"/>
    <lineage>
        <taxon>Bacteria</taxon>
        <taxon>Bacillati</taxon>
        <taxon>Actinomycetota</taxon>
        <taxon>Actinomycetes</taxon>
        <taxon>Kitasatosporales</taxon>
        <taxon>Streptomycetaceae</taxon>
        <taxon>Streptomyces</taxon>
    </lineage>
</organism>
<dbReference type="InterPro" id="IPR046002">
    <property type="entry name" value="DUF5958"/>
</dbReference>
<sequence length="178" mass="18842">MAEPNRDDGHAFRREVERVVNEVAQGLRTSDADVGWFCDLAPARRQEVLREVAGYAMQAHVTAADGRAGVARSGVKPTANPAVMICMDPPRYGFAGLPAAEHVAAFRVLVSAFAVADARRRTTHCQGACGHPWHHLESLAGSPAPGLVHVQGQETYPESRDASERAGSGGDGAPAPPE</sequence>
<dbReference type="RefSeq" id="WP_311681041.1">
    <property type="nucleotide sequence ID" value="NZ_JAVREU010000003.1"/>
</dbReference>
<evidence type="ECO:0000313" key="2">
    <source>
        <dbReference type="EMBL" id="MDT0388044.1"/>
    </source>
</evidence>
<dbReference type="Proteomes" id="UP001183586">
    <property type="component" value="Unassembled WGS sequence"/>
</dbReference>
<comment type="caution">
    <text evidence="2">The sequence shown here is derived from an EMBL/GenBank/DDBJ whole genome shotgun (WGS) entry which is preliminary data.</text>
</comment>